<dbReference type="GO" id="GO:0050660">
    <property type="term" value="F:flavin adenine dinucleotide binding"/>
    <property type="evidence" value="ECO:0007669"/>
    <property type="project" value="InterPro"/>
</dbReference>
<protein>
    <submittedName>
        <fullName evidence="13">NAD(P)-binding domain-containing protein</fullName>
    </submittedName>
</protein>
<keyword evidence="4" id="KW-0285">Flavoprotein</keyword>
<evidence type="ECO:0000313" key="13">
    <source>
        <dbReference type="EMBL" id="MBQ0960399.1"/>
    </source>
</evidence>
<accession>A0A940YJ22</accession>
<evidence type="ECO:0000256" key="3">
    <source>
        <dbReference type="ARBA" id="ARBA00009183"/>
    </source>
</evidence>
<evidence type="ECO:0000256" key="11">
    <source>
        <dbReference type="ARBA" id="ARBA00023033"/>
    </source>
</evidence>
<dbReference type="InterPro" id="IPR050346">
    <property type="entry name" value="FMO-like"/>
</dbReference>
<reference evidence="13" key="1">
    <citation type="submission" date="2021-04" db="EMBL/GenBank/DDBJ databases">
        <title>The genome sequence of Ideonella sp. 4Y11.</title>
        <authorList>
            <person name="Liu Y."/>
        </authorList>
    </citation>
    <scope>NUCLEOTIDE SEQUENCE</scope>
    <source>
        <strain evidence="13">4Y11</strain>
    </source>
</reference>
<dbReference type="PRINTS" id="PR00370">
    <property type="entry name" value="FMOXYGENASE"/>
</dbReference>
<keyword evidence="6" id="KW-0256">Endoplasmic reticulum</keyword>
<dbReference type="InterPro" id="IPR000960">
    <property type="entry name" value="Flavin_mOase"/>
</dbReference>
<evidence type="ECO:0000313" key="14">
    <source>
        <dbReference type="Proteomes" id="UP000678374"/>
    </source>
</evidence>
<dbReference type="FunFam" id="3.50.50.60:FF:000159">
    <property type="entry name" value="Dimethylaniline monooxygenase [N-oxide-forming]"/>
    <property type="match status" value="1"/>
</dbReference>
<dbReference type="PANTHER" id="PTHR23023">
    <property type="entry name" value="DIMETHYLANILINE MONOOXYGENASE"/>
    <property type="match status" value="1"/>
</dbReference>
<keyword evidence="5" id="KW-0812">Transmembrane</keyword>
<evidence type="ECO:0000256" key="4">
    <source>
        <dbReference type="ARBA" id="ARBA00022630"/>
    </source>
</evidence>
<dbReference type="SUPFAM" id="SSF51905">
    <property type="entry name" value="FAD/NAD(P)-binding domain"/>
    <property type="match status" value="2"/>
</dbReference>
<keyword evidence="11" id="KW-0503">Monooxygenase</keyword>
<evidence type="ECO:0000256" key="7">
    <source>
        <dbReference type="ARBA" id="ARBA00022827"/>
    </source>
</evidence>
<comment type="subcellular location">
    <subcellularLocation>
        <location evidence="2">Endoplasmic reticulum membrane</location>
        <topology evidence="2">Single-pass membrane protein</topology>
    </subcellularLocation>
</comment>
<organism evidence="13 14">
    <name type="scientific">Ideonella aquatica</name>
    <dbReference type="NCBI Taxonomy" id="2824119"/>
    <lineage>
        <taxon>Bacteria</taxon>
        <taxon>Pseudomonadati</taxon>
        <taxon>Pseudomonadota</taxon>
        <taxon>Betaproteobacteria</taxon>
        <taxon>Burkholderiales</taxon>
        <taxon>Sphaerotilaceae</taxon>
        <taxon>Ideonella</taxon>
    </lineage>
</organism>
<evidence type="ECO:0000256" key="12">
    <source>
        <dbReference type="ARBA" id="ARBA00023136"/>
    </source>
</evidence>
<dbReference type="InterPro" id="IPR020946">
    <property type="entry name" value="Flavin_mOase-like"/>
</dbReference>
<dbReference type="InterPro" id="IPR036188">
    <property type="entry name" value="FAD/NAD-bd_sf"/>
</dbReference>
<evidence type="ECO:0000256" key="1">
    <source>
        <dbReference type="ARBA" id="ARBA00001974"/>
    </source>
</evidence>
<keyword evidence="10" id="KW-0560">Oxidoreductase</keyword>
<dbReference type="RefSeq" id="WP_210803072.1">
    <property type="nucleotide sequence ID" value="NZ_JAGQDE010000014.1"/>
</dbReference>
<name>A0A940YJ22_9BURK</name>
<proteinExistence type="inferred from homology"/>
<comment type="caution">
    <text evidence="13">The sequence shown here is derived from an EMBL/GenBank/DDBJ whole genome shotgun (WGS) entry which is preliminary data.</text>
</comment>
<dbReference type="EMBL" id="JAGQDE010000014">
    <property type="protein sequence ID" value="MBQ0960399.1"/>
    <property type="molecule type" value="Genomic_DNA"/>
</dbReference>
<sequence>MRNKTVAVIGAGPAGLPTIKNLMDQGFDVTGFDRCEDVGGNWQFNDSTGHSSVFETTHIISSKYTSEYEDFPLPKDSPDYPSHVQLLRYFRAYATEFGLRPHIRFRTTVSRAEPVEGHRWRLTWQTDEGSTESKVFDALCVASGHHHTPRWPEYPGEFSGEYIHSHDYKRAAGFAGKRVLVIGGGNSACDVAVETARVSSKTVISWRRGYYLIPKFVFGMPVDKFFYRFRHLPKWAQIRGMKLTINLLQGRNRDIGLPEPDHEILATHPTLNSDLYLAIRHGKVLPKGDVARFDGRTVHFADGTAQEFDCVVACTGFHITHPFLDRSLIDLSQTSVRLYQRMLPSHLKNLYFIGLFQPLGCIWPGAELQAKLAARHLAGLWEPAKDLDELIDHELANPDVRQVNSHRHTITVNDFAFRHRLRADLARSLPGRKERASSGLPSFATE</sequence>
<keyword evidence="14" id="KW-1185">Reference proteome</keyword>
<dbReference type="PIRSF" id="PIRSF000332">
    <property type="entry name" value="FMO"/>
    <property type="match status" value="1"/>
</dbReference>
<evidence type="ECO:0000256" key="2">
    <source>
        <dbReference type="ARBA" id="ARBA00004389"/>
    </source>
</evidence>
<evidence type="ECO:0000256" key="10">
    <source>
        <dbReference type="ARBA" id="ARBA00023002"/>
    </source>
</evidence>
<keyword evidence="8" id="KW-0521">NADP</keyword>
<gene>
    <name evidence="13" type="ORF">KAK06_15705</name>
</gene>
<dbReference type="GO" id="GO:0050661">
    <property type="term" value="F:NADP binding"/>
    <property type="evidence" value="ECO:0007669"/>
    <property type="project" value="InterPro"/>
</dbReference>
<keyword evidence="12" id="KW-0472">Membrane</keyword>
<comment type="similarity">
    <text evidence="3">Belongs to the FMO family.</text>
</comment>
<dbReference type="Gene3D" id="3.50.50.60">
    <property type="entry name" value="FAD/NAD(P)-binding domain"/>
    <property type="match status" value="1"/>
</dbReference>
<dbReference type="Pfam" id="PF00743">
    <property type="entry name" value="FMO-like"/>
    <property type="match status" value="1"/>
</dbReference>
<keyword evidence="7" id="KW-0274">FAD</keyword>
<comment type="cofactor">
    <cofactor evidence="1">
        <name>FAD</name>
        <dbReference type="ChEBI" id="CHEBI:57692"/>
    </cofactor>
</comment>
<dbReference type="Proteomes" id="UP000678374">
    <property type="component" value="Unassembled WGS sequence"/>
</dbReference>
<dbReference type="GO" id="GO:0004499">
    <property type="term" value="F:N,N-dimethylaniline monooxygenase activity"/>
    <property type="evidence" value="ECO:0007669"/>
    <property type="project" value="InterPro"/>
</dbReference>
<evidence type="ECO:0000256" key="5">
    <source>
        <dbReference type="ARBA" id="ARBA00022692"/>
    </source>
</evidence>
<evidence type="ECO:0000256" key="9">
    <source>
        <dbReference type="ARBA" id="ARBA00022989"/>
    </source>
</evidence>
<evidence type="ECO:0000256" key="6">
    <source>
        <dbReference type="ARBA" id="ARBA00022824"/>
    </source>
</evidence>
<dbReference type="AlphaFoldDB" id="A0A940YJ22"/>
<keyword evidence="9" id="KW-1133">Transmembrane helix</keyword>
<evidence type="ECO:0000256" key="8">
    <source>
        <dbReference type="ARBA" id="ARBA00022857"/>
    </source>
</evidence>